<keyword evidence="8 13" id="KW-1133">Transmembrane helix</keyword>
<reference evidence="15" key="1">
    <citation type="submission" date="2018-11" db="EMBL/GenBank/DDBJ databases">
        <authorList>
            <person name="Alioto T."/>
            <person name="Alioto T."/>
        </authorList>
    </citation>
    <scope>NUCLEOTIDE SEQUENCE</scope>
</reference>
<evidence type="ECO:0000256" key="10">
    <source>
        <dbReference type="ARBA" id="ARBA00023136"/>
    </source>
</evidence>
<keyword evidence="5 12" id="KW-0812">Transmembrane</keyword>
<keyword evidence="7" id="KW-0630">Potassium</keyword>
<keyword evidence="6" id="KW-0631">Potassium channel</keyword>
<dbReference type="InterPro" id="IPR003092">
    <property type="entry name" value="2pore_dom_K_chnl_TASK"/>
</dbReference>
<evidence type="ECO:0000256" key="9">
    <source>
        <dbReference type="ARBA" id="ARBA00023065"/>
    </source>
</evidence>
<dbReference type="GO" id="GO:0005886">
    <property type="term" value="C:plasma membrane"/>
    <property type="evidence" value="ECO:0007669"/>
    <property type="project" value="TreeGrafter"/>
</dbReference>
<dbReference type="Gene3D" id="1.10.287.70">
    <property type="match status" value="1"/>
</dbReference>
<dbReference type="AlphaFoldDB" id="A0A8B6C376"/>
<evidence type="ECO:0000256" key="13">
    <source>
        <dbReference type="SAM" id="Phobius"/>
    </source>
</evidence>
<feature type="transmembrane region" description="Helical" evidence="13">
    <location>
        <begin position="247"/>
        <end position="270"/>
    </location>
</feature>
<dbReference type="PANTHER" id="PTHR11003">
    <property type="entry name" value="POTASSIUM CHANNEL, SUBFAMILY K"/>
    <property type="match status" value="1"/>
</dbReference>
<keyword evidence="3 12" id="KW-0813">Transport</keyword>
<evidence type="ECO:0000256" key="3">
    <source>
        <dbReference type="ARBA" id="ARBA00022448"/>
    </source>
</evidence>
<dbReference type="GO" id="GO:0030322">
    <property type="term" value="P:stabilization of membrane potential"/>
    <property type="evidence" value="ECO:0007669"/>
    <property type="project" value="TreeGrafter"/>
</dbReference>
<accession>A0A8B6C376</accession>
<dbReference type="InterPro" id="IPR013099">
    <property type="entry name" value="K_chnl_dom"/>
</dbReference>
<feature type="transmembrane region" description="Helical" evidence="13">
    <location>
        <begin position="138"/>
        <end position="160"/>
    </location>
</feature>
<evidence type="ECO:0000313" key="16">
    <source>
        <dbReference type="Proteomes" id="UP000596742"/>
    </source>
</evidence>
<dbReference type="EMBL" id="UYJE01001142">
    <property type="protein sequence ID" value="VDH99454.1"/>
    <property type="molecule type" value="Genomic_DNA"/>
</dbReference>
<dbReference type="Pfam" id="PF07885">
    <property type="entry name" value="Ion_trans_2"/>
    <property type="match status" value="2"/>
</dbReference>
<dbReference type="OrthoDB" id="297496at2759"/>
<keyword evidence="16" id="KW-1185">Reference proteome</keyword>
<keyword evidence="4" id="KW-0633">Potassium transport</keyword>
<sequence>MVIPDTERNEQNEQNLDDEGPGWKRITLLLVVAVSYLCIGAAVFQKIEGQPEIHRRHDLRTAIHKFLGNNTCVDITEMENFMSKIALDSDFALRTLRNETISTKWDFSGSFSFVITVVSTIGYGNMAPRTKEGRLALVIYALFGIPLTMVVLSYMGQLLTRLSTKVNRLKLCSRKPVLNKVLNMVLIVCLGLTMLFLVPAFIFQQVEKWHYLDGLYYCFVTLSTIGFGDYVAAISENRLSDKGAGDVYRIVTFAWILFGLAYVSLIISYITNVFVKRTEQVEKFTKDALEGEIDRLQVELKKTKTTMYQKASSVKTNVKNKSWGKPQCDAINETKNKTGVQLLSVSNFRTV</sequence>
<feature type="domain" description="Potassium channel" evidence="14">
    <location>
        <begin position="95"/>
        <end position="160"/>
    </location>
</feature>
<evidence type="ECO:0000256" key="7">
    <source>
        <dbReference type="ARBA" id="ARBA00022958"/>
    </source>
</evidence>
<keyword evidence="10 13" id="KW-0472">Membrane</keyword>
<evidence type="ECO:0000256" key="8">
    <source>
        <dbReference type="ARBA" id="ARBA00022989"/>
    </source>
</evidence>
<dbReference type="PRINTS" id="PR01095">
    <property type="entry name" value="TASKCHANNEL"/>
</dbReference>
<dbReference type="InterPro" id="IPR003280">
    <property type="entry name" value="2pore_dom_K_chnl"/>
</dbReference>
<evidence type="ECO:0000259" key="14">
    <source>
        <dbReference type="Pfam" id="PF07885"/>
    </source>
</evidence>
<evidence type="ECO:0000256" key="12">
    <source>
        <dbReference type="RuleBase" id="RU003857"/>
    </source>
</evidence>
<comment type="caution">
    <text evidence="15">The sequence shown here is derived from an EMBL/GenBank/DDBJ whole genome shotgun (WGS) entry which is preliminary data.</text>
</comment>
<organism evidence="15 16">
    <name type="scientific">Mytilus galloprovincialis</name>
    <name type="common">Mediterranean mussel</name>
    <dbReference type="NCBI Taxonomy" id="29158"/>
    <lineage>
        <taxon>Eukaryota</taxon>
        <taxon>Metazoa</taxon>
        <taxon>Spiralia</taxon>
        <taxon>Lophotrochozoa</taxon>
        <taxon>Mollusca</taxon>
        <taxon>Bivalvia</taxon>
        <taxon>Autobranchia</taxon>
        <taxon>Pteriomorphia</taxon>
        <taxon>Mytilida</taxon>
        <taxon>Mytiloidea</taxon>
        <taxon>Mytilidae</taxon>
        <taxon>Mytilinae</taxon>
        <taxon>Mytilus</taxon>
    </lineage>
</organism>
<evidence type="ECO:0000256" key="2">
    <source>
        <dbReference type="ARBA" id="ARBA00006666"/>
    </source>
</evidence>
<feature type="transmembrane region" description="Helical" evidence="13">
    <location>
        <begin position="181"/>
        <end position="202"/>
    </location>
</feature>
<feature type="transmembrane region" description="Helical" evidence="13">
    <location>
        <begin position="26"/>
        <end position="47"/>
    </location>
</feature>
<feature type="transmembrane region" description="Helical" evidence="13">
    <location>
        <begin position="214"/>
        <end position="235"/>
    </location>
</feature>
<evidence type="ECO:0000256" key="11">
    <source>
        <dbReference type="ARBA" id="ARBA00023303"/>
    </source>
</evidence>
<dbReference type="SUPFAM" id="SSF81324">
    <property type="entry name" value="Voltage-gated potassium channels"/>
    <property type="match status" value="2"/>
</dbReference>
<keyword evidence="9 12" id="KW-0406">Ion transport</keyword>
<evidence type="ECO:0000313" key="15">
    <source>
        <dbReference type="EMBL" id="VDH99454.1"/>
    </source>
</evidence>
<dbReference type="GO" id="GO:0022841">
    <property type="term" value="F:potassium ion leak channel activity"/>
    <property type="evidence" value="ECO:0007669"/>
    <property type="project" value="TreeGrafter"/>
</dbReference>
<comment type="similarity">
    <text evidence="2 12">Belongs to the two pore domain potassium channel (TC 1.A.1.8) family.</text>
</comment>
<evidence type="ECO:0000256" key="6">
    <source>
        <dbReference type="ARBA" id="ARBA00022826"/>
    </source>
</evidence>
<name>A0A8B6C376_MYTGA</name>
<feature type="domain" description="Potassium channel" evidence="14">
    <location>
        <begin position="192"/>
        <end position="275"/>
    </location>
</feature>
<evidence type="ECO:0000256" key="5">
    <source>
        <dbReference type="ARBA" id="ARBA00022692"/>
    </source>
</evidence>
<comment type="subcellular location">
    <subcellularLocation>
        <location evidence="1">Membrane</location>
        <topology evidence="1">Multi-pass membrane protein</topology>
    </subcellularLocation>
</comment>
<protein>
    <recommendedName>
        <fullName evidence="14">Potassium channel domain-containing protein</fullName>
    </recommendedName>
</protein>
<dbReference type="Proteomes" id="UP000596742">
    <property type="component" value="Unassembled WGS sequence"/>
</dbReference>
<gene>
    <name evidence="15" type="ORF">MGAL_10B087006</name>
</gene>
<evidence type="ECO:0000256" key="1">
    <source>
        <dbReference type="ARBA" id="ARBA00004141"/>
    </source>
</evidence>
<evidence type="ECO:0000256" key="4">
    <source>
        <dbReference type="ARBA" id="ARBA00022538"/>
    </source>
</evidence>
<keyword evidence="11 12" id="KW-0407">Ion channel</keyword>
<dbReference type="GO" id="GO:0015271">
    <property type="term" value="F:outward rectifier potassium channel activity"/>
    <property type="evidence" value="ECO:0007669"/>
    <property type="project" value="TreeGrafter"/>
</dbReference>
<dbReference type="PANTHER" id="PTHR11003:SF350">
    <property type="entry name" value="POTASSIUM CHANNEL DOMAIN-CONTAINING PROTEIN"/>
    <property type="match status" value="1"/>
</dbReference>
<dbReference type="PRINTS" id="PR01333">
    <property type="entry name" value="2POREKCHANEL"/>
</dbReference>
<proteinExistence type="inferred from homology"/>